<organism evidence="2 4">
    <name type="scientific">Claviceps arundinis</name>
    <dbReference type="NCBI Taxonomy" id="1623583"/>
    <lineage>
        <taxon>Eukaryota</taxon>
        <taxon>Fungi</taxon>
        <taxon>Dikarya</taxon>
        <taxon>Ascomycota</taxon>
        <taxon>Pezizomycotina</taxon>
        <taxon>Sordariomycetes</taxon>
        <taxon>Hypocreomycetidae</taxon>
        <taxon>Hypocreales</taxon>
        <taxon>Clavicipitaceae</taxon>
        <taxon>Claviceps</taxon>
    </lineage>
</organism>
<accession>A0A9P7MXL7</accession>
<proteinExistence type="predicted"/>
<dbReference type="Proteomes" id="UP000784919">
    <property type="component" value="Unassembled WGS sequence"/>
</dbReference>
<gene>
    <name evidence="2" type="ORF">E4U56_004617</name>
    <name evidence="1" type="ORF">E4U57_003164</name>
</gene>
<dbReference type="OrthoDB" id="10500837at2759"/>
<dbReference type="EMBL" id="SRPS01000030">
    <property type="protein sequence ID" value="KAG5974495.1"/>
    <property type="molecule type" value="Genomic_DNA"/>
</dbReference>
<keyword evidence="3" id="KW-1185">Reference proteome</keyword>
<name>A0A9P7MXL7_9HYPO</name>
<protein>
    <submittedName>
        <fullName evidence="2">Uncharacterized protein</fullName>
    </submittedName>
</protein>
<dbReference type="Proteomes" id="UP000742024">
    <property type="component" value="Unassembled WGS sequence"/>
</dbReference>
<evidence type="ECO:0000313" key="2">
    <source>
        <dbReference type="EMBL" id="KAG5974495.1"/>
    </source>
</evidence>
<evidence type="ECO:0000313" key="3">
    <source>
        <dbReference type="Proteomes" id="UP000742024"/>
    </source>
</evidence>
<evidence type="ECO:0000313" key="1">
    <source>
        <dbReference type="EMBL" id="KAG5966063.1"/>
    </source>
</evidence>
<reference evidence="2 3" key="1">
    <citation type="journal article" date="2020" name="bioRxiv">
        <title>Whole genome comparisons of ergot fungi reveals the divergence and evolution of species within the genus Claviceps are the result of varying mechanisms driving genome evolution and host range expansion.</title>
        <authorList>
            <person name="Wyka S.A."/>
            <person name="Mondo S.J."/>
            <person name="Liu M."/>
            <person name="Dettman J."/>
            <person name="Nalam V."/>
            <person name="Broders K.D."/>
        </authorList>
    </citation>
    <scope>NUCLEOTIDE SEQUENCE</scope>
    <source>
        <strain evidence="2">CCC 1102</strain>
        <strain evidence="1 3">LM583</strain>
    </source>
</reference>
<dbReference type="EMBL" id="SRPR01000024">
    <property type="protein sequence ID" value="KAG5966063.1"/>
    <property type="molecule type" value="Genomic_DNA"/>
</dbReference>
<evidence type="ECO:0000313" key="4">
    <source>
        <dbReference type="Proteomes" id="UP000784919"/>
    </source>
</evidence>
<dbReference type="AlphaFoldDB" id="A0A9P7MXL7"/>
<sequence>MEILSSWDLRNQSQRGTTRKWRVRGGVAVPKLAQDAQDGKDVLLARASSVPDKLARAIPAEPMRKGAVEHIAT</sequence>
<comment type="caution">
    <text evidence="2">The sequence shown here is derived from an EMBL/GenBank/DDBJ whole genome shotgun (WGS) entry which is preliminary data.</text>
</comment>